<gene>
    <name evidence="1" type="ORF">RADP37_04720</name>
</gene>
<dbReference type="EMBL" id="CP025184">
    <property type="protein sequence ID" value="AWV20061.1"/>
    <property type="molecule type" value="Genomic_DNA"/>
</dbReference>
<keyword evidence="1" id="KW-0326">Glycosidase</keyword>
<keyword evidence="1" id="KW-0614">Plasmid</keyword>
<proteinExistence type="predicted"/>
<name>A0A4Y1MPZ0_9PROT</name>
<organism evidence="1">
    <name type="scientific">Roseomonas mucosa</name>
    <dbReference type="NCBI Taxonomy" id="207340"/>
    <lineage>
        <taxon>Bacteria</taxon>
        <taxon>Pseudomonadati</taxon>
        <taxon>Pseudomonadota</taxon>
        <taxon>Alphaproteobacteria</taxon>
        <taxon>Acetobacterales</taxon>
        <taxon>Roseomonadaceae</taxon>
        <taxon>Roseomonas</taxon>
    </lineage>
</organism>
<sequence>MLQRRGLASFAAGLGIPTPGQLAAATVPGTRQAGYEPCDLRRFGAVGDGRTHPLRERYRSLAEARRIYPRAETLHQEIDACALQAAIDAAEEAGGGDVRTGSGVFILDRTVYFPEARQGQGQGPVGGVSLSGAGQGATLFRALTDFPGFMLDCRNRFNTRWGSQGAWRDFSLLGPGKDAGWGRFPSELGGLGWAARRSVSRVSVQDCGVGISITGDQGMIDRFYSLSCGYGIYFDKPNPILFGDHLFEKVILDGSRRAAIGVHPDASVPKSLWHSPVMAGSPFGIYKEMGGETDFALRSVGMVHAQFENIGLAAISGGSAGAIQGFKRPDIQNLRLTMPQIGPWDDDRLIPDWKRTAMFDLHQSHQGFMIDGINEPNLWEPGDVAAIRLDVAGAIYVSGDIDALLLNCRRAGRPFLTMKYQSDDIIVDQPGRWGGIVYHLNGNTTAEIGDVLVHQDGNVCRSSGAPDEAVAGVCMAISQEDYGIAIVANTGQVLVNIDARTANNVILRAAAGGKASIAGHGCRIGWAYPADDNQARLRLSGLA</sequence>
<protein>
    <submittedName>
        <fullName evidence="1">Polygalacturonase</fullName>
        <ecNumber evidence="1">3.2.1.15</ecNumber>
    </submittedName>
</protein>
<keyword evidence="1" id="KW-0378">Hydrolase</keyword>
<dbReference type="SUPFAM" id="SSF51126">
    <property type="entry name" value="Pectin lyase-like"/>
    <property type="match status" value="1"/>
</dbReference>
<dbReference type="GO" id="GO:0004650">
    <property type="term" value="F:polygalacturonase activity"/>
    <property type="evidence" value="ECO:0007669"/>
    <property type="project" value="UniProtKB-EC"/>
</dbReference>
<evidence type="ECO:0000313" key="1">
    <source>
        <dbReference type="EMBL" id="AWV20061.1"/>
    </source>
</evidence>
<reference evidence="1" key="1">
    <citation type="submission" date="2017-12" db="EMBL/GenBank/DDBJ databases">
        <authorList>
            <person name="Martens C."/>
            <person name="Dahlstrom E."/>
            <person name="Barbian K."/>
            <person name="Sykora L."/>
            <person name="Ricklefs S."/>
            <person name="Bruno D."/>
            <person name="Anzick I."/>
            <person name="Myles I."/>
            <person name="Datta S.K."/>
        </authorList>
    </citation>
    <scope>NUCLEOTIDE SEQUENCE</scope>
    <source>
        <strain evidence="1">AD2</strain>
        <plasmid evidence="1">p3-AD2</plasmid>
    </source>
</reference>
<dbReference type="InterPro" id="IPR012334">
    <property type="entry name" value="Pectin_lyas_fold"/>
</dbReference>
<geneLocation type="plasmid" evidence="1">
    <name>p3-AD2</name>
</geneLocation>
<dbReference type="EC" id="3.2.1.15" evidence="1"/>
<dbReference type="InterPro" id="IPR011050">
    <property type="entry name" value="Pectin_lyase_fold/virulence"/>
</dbReference>
<dbReference type="Gene3D" id="2.160.20.10">
    <property type="entry name" value="Single-stranded right-handed beta-helix, Pectin lyase-like"/>
    <property type="match status" value="1"/>
</dbReference>
<accession>A0A4Y1MPZ0</accession>
<dbReference type="AlphaFoldDB" id="A0A4Y1MPZ0"/>